<dbReference type="Proteomes" id="UP000005408">
    <property type="component" value="Unassembled WGS sequence"/>
</dbReference>
<feature type="compositionally biased region" description="Polar residues" evidence="1">
    <location>
        <begin position="13"/>
        <end position="28"/>
    </location>
</feature>
<dbReference type="AlphaFoldDB" id="A0A8W8ME54"/>
<accession>A0A8W8ME54</accession>
<sequence>MEDRDEEDEPQPSLRTNMFTPDQSPSQEGKIQMSLMHFHLTNPEWKPPKECSLFINDIKEKGYLSGLQPSRAGALGVSFIRLKHSTLLCMGMTPN</sequence>
<evidence type="ECO:0000256" key="1">
    <source>
        <dbReference type="SAM" id="MobiDB-lite"/>
    </source>
</evidence>
<reference evidence="2" key="1">
    <citation type="submission" date="2022-08" db="UniProtKB">
        <authorList>
            <consortium name="EnsemblMetazoa"/>
        </authorList>
    </citation>
    <scope>IDENTIFICATION</scope>
    <source>
        <strain evidence="2">05x7-T-G4-1.051#20</strain>
    </source>
</reference>
<feature type="region of interest" description="Disordered" evidence="1">
    <location>
        <begin position="1"/>
        <end position="28"/>
    </location>
</feature>
<name>A0A8W8ME54_MAGGI</name>
<evidence type="ECO:0000313" key="2">
    <source>
        <dbReference type="EnsemblMetazoa" id="G32565.1:cds"/>
    </source>
</evidence>
<feature type="compositionally biased region" description="Acidic residues" evidence="1">
    <location>
        <begin position="1"/>
        <end position="10"/>
    </location>
</feature>
<keyword evidence="3" id="KW-1185">Reference proteome</keyword>
<proteinExistence type="predicted"/>
<protein>
    <submittedName>
        <fullName evidence="2">Uncharacterized protein</fullName>
    </submittedName>
</protein>
<evidence type="ECO:0000313" key="3">
    <source>
        <dbReference type="Proteomes" id="UP000005408"/>
    </source>
</evidence>
<organism evidence="2 3">
    <name type="scientific">Magallana gigas</name>
    <name type="common">Pacific oyster</name>
    <name type="synonym">Crassostrea gigas</name>
    <dbReference type="NCBI Taxonomy" id="29159"/>
    <lineage>
        <taxon>Eukaryota</taxon>
        <taxon>Metazoa</taxon>
        <taxon>Spiralia</taxon>
        <taxon>Lophotrochozoa</taxon>
        <taxon>Mollusca</taxon>
        <taxon>Bivalvia</taxon>
        <taxon>Autobranchia</taxon>
        <taxon>Pteriomorphia</taxon>
        <taxon>Ostreida</taxon>
        <taxon>Ostreoidea</taxon>
        <taxon>Ostreidae</taxon>
        <taxon>Magallana</taxon>
    </lineage>
</organism>
<dbReference type="EnsemblMetazoa" id="G32565.1">
    <property type="protein sequence ID" value="G32565.1:cds"/>
    <property type="gene ID" value="G32565"/>
</dbReference>